<dbReference type="EMBL" id="AGFM01000122">
    <property type="protein sequence ID" value="EHJ58050.1"/>
    <property type="molecule type" value="Genomic_DNA"/>
</dbReference>
<keyword evidence="2" id="KW-1185">Reference proteome</keyword>
<dbReference type="PATRIC" id="fig|1088721.3.peg.5005"/>
<sequence>MAEHQPCPGKNPLYFKIINVSVPEHLTGLASIDSVYECGVAAHGSLRFHAPDCLRQNRALRAMRCTICKKSTLCKWD</sequence>
<comment type="caution">
    <text evidence="1">The sequence shown here is derived from an EMBL/GenBank/DDBJ whole genome shotgun (WGS) entry which is preliminary data.</text>
</comment>
<reference evidence="1 2" key="1">
    <citation type="journal article" date="2012" name="J. Bacteriol.">
        <title>Genome sequence of benzo(a)pyrene-degrading bacterium Novosphingobium pentaromativorans US6-1.</title>
        <authorList>
            <person name="Luo Y.R."/>
            <person name="Kang S.G."/>
            <person name="Kim S.J."/>
            <person name="Kim M.R."/>
            <person name="Li N."/>
            <person name="Lee J.H."/>
            <person name="Kwon K.K."/>
        </authorList>
    </citation>
    <scope>NUCLEOTIDE SEQUENCE [LARGE SCALE GENOMIC DNA]</scope>
    <source>
        <strain evidence="1 2">US6-1</strain>
        <plasmid evidence="1">pLA1</plasmid>
    </source>
</reference>
<accession>G6EL82</accession>
<dbReference type="Proteomes" id="UP000004030">
    <property type="component" value="Unassembled WGS sequence"/>
</dbReference>
<organism evidence="1 2">
    <name type="scientific">Novosphingobium pentaromativorans US6-1</name>
    <dbReference type="NCBI Taxonomy" id="1088721"/>
    <lineage>
        <taxon>Bacteria</taxon>
        <taxon>Pseudomonadati</taxon>
        <taxon>Pseudomonadota</taxon>
        <taxon>Alphaproteobacteria</taxon>
        <taxon>Sphingomonadales</taxon>
        <taxon>Sphingomonadaceae</taxon>
        <taxon>Novosphingobium</taxon>
    </lineage>
</organism>
<protein>
    <submittedName>
        <fullName evidence="1">Uncharacterized protein</fullName>
    </submittedName>
</protein>
<proteinExistence type="predicted"/>
<geneLocation type="plasmid" evidence="1">
    <name>pLA1</name>
</geneLocation>
<keyword evidence="1" id="KW-0614">Plasmid</keyword>
<name>G6EL82_9SPHN</name>
<dbReference type="AlphaFoldDB" id="G6EL82"/>
<gene>
    <name evidence="1" type="ORF">NSU_pLA1156</name>
</gene>
<evidence type="ECO:0000313" key="2">
    <source>
        <dbReference type="Proteomes" id="UP000004030"/>
    </source>
</evidence>
<evidence type="ECO:0000313" key="1">
    <source>
        <dbReference type="EMBL" id="EHJ58050.1"/>
    </source>
</evidence>